<sequence>MIDLKKAQQLILDATPVLGRESVPILDALNRVLVDDITAVQDLPAADISAVDGYAVCHGSLTGASPSHPASLRIIGEAPAGKPCRSTVGTGEAVRIMTGGLLPKGADTIVKIEHTTESGNTVTCNTDPGTGAGIRFKGDSLKKGDVVLHAGDTVHSLEIGSLACLRRAYVTVHRKPLVAIVSTGDEISDFHEPPALDKAMCSNLYALAAQVLETHATPLCLGIVPDDLEAQKNVLSEAMRADVIITSGGTSRGKYDLIHKAFASLGLETRFSSIFVKPGKPTIFGTIGKTLVFGLPGNPSATMLSFEQFIRPALLRMMGHLNGSDASPAKSNGNSRNDPFAHIDSFNRALGGNKAHLRPSQVPLGNIRTGNGRPLGRQTPCHDIQTDQLKVAAH</sequence>
<comment type="pathway">
    <text evidence="4">Cofactor biosynthesis; molybdopterin biosynthesis.</text>
</comment>
<dbReference type="AlphaFoldDB" id="A0A5K8A0X2"/>
<reference evidence="7 8" key="1">
    <citation type="submission" date="2019-11" db="EMBL/GenBank/DDBJ databases">
        <title>Comparative genomics of hydrocarbon-degrading Desulfosarcina strains.</title>
        <authorList>
            <person name="Watanabe M."/>
            <person name="Kojima H."/>
            <person name="Fukui M."/>
        </authorList>
    </citation>
    <scope>NUCLEOTIDE SEQUENCE [LARGE SCALE GENOMIC DNA]</scope>
    <source>
        <strain evidence="7 8">28bB2T</strain>
    </source>
</reference>
<evidence type="ECO:0000259" key="6">
    <source>
        <dbReference type="SMART" id="SM00852"/>
    </source>
</evidence>
<comment type="function">
    <text evidence="1 4">Catalyzes the insertion of molybdate into adenylated molybdopterin with the concomitant release of AMP.</text>
</comment>
<dbReference type="PANTHER" id="PTHR10192">
    <property type="entry name" value="MOLYBDOPTERIN BIOSYNTHESIS PROTEIN"/>
    <property type="match status" value="1"/>
</dbReference>
<feature type="domain" description="MoaB/Mog" evidence="6">
    <location>
        <begin position="179"/>
        <end position="316"/>
    </location>
</feature>
<accession>A0A5K8A0X2</accession>
<keyword evidence="4 7" id="KW-0808">Transferase</keyword>
<dbReference type="GO" id="GO:0005829">
    <property type="term" value="C:cytosol"/>
    <property type="evidence" value="ECO:0007669"/>
    <property type="project" value="TreeGrafter"/>
</dbReference>
<dbReference type="CDD" id="cd00887">
    <property type="entry name" value="MoeA"/>
    <property type="match status" value="1"/>
</dbReference>
<dbReference type="UniPathway" id="UPA00344"/>
<evidence type="ECO:0000256" key="2">
    <source>
        <dbReference type="ARBA" id="ARBA00010763"/>
    </source>
</evidence>
<dbReference type="Pfam" id="PF00994">
    <property type="entry name" value="MoCF_biosynth"/>
    <property type="match status" value="1"/>
</dbReference>
<dbReference type="Pfam" id="PF03453">
    <property type="entry name" value="MoeA_N"/>
    <property type="match status" value="1"/>
</dbReference>
<keyword evidence="4" id="KW-0460">Magnesium</keyword>
<dbReference type="Gene3D" id="2.170.190.11">
    <property type="entry name" value="Molybdopterin biosynthesis moea protein, domain 3"/>
    <property type="match status" value="1"/>
</dbReference>
<protein>
    <recommendedName>
        <fullName evidence="4">Molybdopterin molybdenumtransferase</fullName>
        <ecNumber evidence="4">2.10.1.1</ecNumber>
    </recommendedName>
</protein>
<name>A0A5K8A0X2_9BACT</name>
<dbReference type="SUPFAM" id="SSF63882">
    <property type="entry name" value="MoeA N-terminal region -like"/>
    <property type="match status" value="1"/>
</dbReference>
<dbReference type="KEGG" id="dov:DSCO28_66000"/>
<dbReference type="Proteomes" id="UP000425960">
    <property type="component" value="Chromosome"/>
</dbReference>
<evidence type="ECO:0000256" key="1">
    <source>
        <dbReference type="ARBA" id="ARBA00002901"/>
    </source>
</evidence>
<dbReference type="InterPro" id="IPR038987">
    <property type="entry name" value="MoeA-like"/>
</dbReference>
<dbReference type="Gene3D" id="3.40.980.10">
    <property type="entry name" value="MoaB/Mog-like domain"/>
    <property type="match status" value="1"/>
</dbReference>
<dbReference type="InterPro" id="IPR001453">
    <property type="entry name" value="MoaB/Mog_dom"/>
</dbReference>
<comment type="cofactor">
    <cofactor evidence="4">
        <name>Mg(2+)</name>
        <dbReference type="ChEBI" id="CHEBI:18420"/>
    </cofactor>
</comment>
<dbReference type="GO" id="GO:0006777">
    <property type="term" value="P:Mo-molybdopterin cofactor biosynthetic process"/>
    <property type="evidence" value="ECO:0007669"/>
    <property type="project" value="UniProtKB-UniRule"/>
</dbReference>
<dbReference type="NCBIfam" id="TIGR00177">
    <property type="entry name" value="molyb_syn"/>
    <property type="match status" value="1"/>
</dbReference>
<dbReference type="InterPro" id="IPR005110">
    <property type="entry name" value="MoeA_linker/N"/>
</dbReference>
<evidence type="ECO:0000256" key="3">
    <source>
        <dbReference type="ARBA" id="ARBA00047317"/>
    </source>
</evidence>
<evidence type="ECO:0000313" key="7">
    <source>
        <dbReference type="EMBL" id="BBO86034.1"/>
    </source>
</evidence>
<proteinExistence type="inferred from homology"/>
<dbReference type="PANTHER" id="PTHR10192:SF5">
    <property type="entry name" value="GEPHYRIN"/>
    <property type="match status" value="1"/>
</dbReference>
<dbReference type="SMART" id="SM00852">
    <property type="entry name" value="MoCF_biosynth"/>
    <property type="match status" value="1"/>
</dbReference>
<evidence type="ECO:0000313" key="8">
    <source>
        <dbReference type="Proteomes" id="UP000425960"/>
    </source>
</evidence>
<comment type="similarity">
    <text evidence="2 4">Belongs to the MoeA family.</text>
</comment>
<dbReference type="Gene3D" id="3.90.105.10">
    <property type="entry name" value="Molybdopterin biosynthesis moea protein, domain 2"/>
    <property type="match status" value="1"/>
</dbReference>
<feature type="region of interest" description="Disordered" evidence="5">
    <location>
        <begin position="325"/>
        <end position="344"/>
    </location>
</feature>
<evidence type="ECO:0000256" key="5">
    <source>
        <dbReference type="SAM" id="MobiDB-lite"/>
    </source>
</evidence>
<keyword evidence="4" id="KW-0479">Metal-binding</keyword>
<evidence type="ECO:0000256" key="4">
    <source>
        <dbReference type="RuleBase" id="RU365090"/>
    </source>
</evidence>
<organism evidence="7 8">
    <name type="scientific">Desulfosarcina ovata subsp. sediminis</name>
    <dbReference type="NCBI Taxonomy" id="885957"/>
    <lineage>
        <taxon>Bacteria</taxon>
        <taxon>Pseudomonadati</taxon>
        <taxon>Thermodesulfobacteriota</taxon>
        <taxon>Desulfobacteria</taxon>
        <taxon>Desulfobacterales</taxon>
        <taxon>Desulfosarcinaceae</taxon>
        <taxon>Desulfosarcina</taxon>
    </lineage>
</organism>
<dbReference type="InterPro" id="IPR036425">
    <property type="entry name" value="MoaB/Mog-like_dom_sf"/>
</dbReference>
<feature type="region of interest" description="Disordered" evidence="5">
    <location>
        <begin position="352"/>
        <end position="394"/>
    </location>
</feature>
<dbReference type="GO" id="GO:0046872">
    <property type="term" value="F:metal ion binding"/>
    <property type="evidence" value="ECO:0007669"/>
    <property type="project" value="UniProtKB-UniRule"/>
</dbReference>
<dbReference type="EC" id="2.10.1.1" evidence="4"/>
<keyword evidence="4" id="KW-0501">Molybdenum cofactor biosynthesis</keyword>
<dbReference type="SUPFAM" id="SSF53218">
    <property type="entry name" value="Molybdenum cofactor biosynthesis proteins"/>
    <property type="match status" value="1"/>
</dbReference>
<dbReference type="InterPro" id="IPR036135">
    <property type="entry name" value="MoeA_linker/N_sf"/>
</dbReference>
<dbReference type="GO" id="GO:0061599">
    <property type="term" value="F:molybdopterin molybdotransferase activity"/>
    <property type="evidence" value="ECO:0007669"/>
    <property type="project" value="UniProtKB-UniRule"/>
</dbReference>
<keyword evidence="4" id="KW-0500">Molybdenum</keyword>
<comment type="catalytic activity">
    <reaction evidence="3">
        <text>adenylyl-molybdopterin + molybdate = Mo-molybdopterin + AMP + H(+)</text>
        <dbReference type="Rhea" id="RHEA:35047"/>
        <dbReference type="ChEBI" id="CHEBI:15378"/>
        <dbReference type="ChEBI" id="CHEBI:36264"/>
        <dbReference type="ChEBI" id="CHEBI:62727"/>
        <dbReference type="ChEBI" id="CHEBI:71302"/>
        <dbReference type="ChEBI" id="CHEBI:456215"/>
        <dbReference type="EC" id="2.10.1.1"/>
    </reaction>
</comment>
<dbReference type="EMBL" id="AP021876">
    <property type="protein sequence ID" value="BBO86034.1"/>
    <property type="molecule type" value="Genomic_DNA"/>
</dbReference>
<gene>
    <name evidence="7" type="primary">moeA_3</name>
    <name evidence="7" type="ORF">DSCO28_66000</name>
</gene>
<dbReference type="NCBIfam" id="NF045515">
    <property type="entry name" value="Glp_gephyrin"/>
    <property type="match status" value="1"/>
</dbReference>
<dbReference type="RefSeq" id="WP_155325471.1">
    <property type="nucleotide sequence ID" value="NZ_AP021876.1"/>
</dbReference>